<dbReference type="EMBL" id="SRSF01000008">
    <property type="protein sequence ID" value="THH36492.1"/>
    <property type="molecule type" value="Genomic_DNA"/>
</dbReference>
<keyword evidence="1" id="KW-0732">Signal</keyword>
<dbReference type="OrthoDB" id="1143207at2"/>
<organism evidence="2 3">
    <name type="scientific">Neolewinella litorea</name>
    <dbReference type="NCBI Taxonomy" id="2562452"/>
    <lineage>
        <taxon>Bacteria</taxon>
        <taxon>Pseudomonadati</taxon>
        <taxon>Bacteroidota</taxon>
        <taxon>Saprospiria</taxon>
        <taxon>Saprospirales</taxon>
        <taxon>Lewinellaceae</taxon>
        <taxon>Neolewinella</taxon>
    </lineage>
</organism>
<comment type="caution">
    <text evidence="2">The sequence shown here is derived from an EMBL/GenBank/DDBJ whole genome shotgun (WGS) entry which is preliminary data.</text>
</comment>
<dbReference type="AlphaFoldDB" id="A0A4S4NAX0"/>
<dbReference type="InterPro" id="IPR011042">
    <property type="entry name" value="6-blade_b-propeller_TolB-like"/>
</dbReference>
<protein>
    <submittedName>
        <fullName evidence="2">Uncharacterized protein</fullName>
    </submittedName>
</protein>
<name>A0A4S4NAX0_9BACT</name>
<keyword evidence="3" id="KW-1185">Reference proteome</keyword>
<reference evidence="2 3" key="1">
    <citation type="submission" date="2019-04" db="EMBL/GenBank/DDBJ databases">
        <title>Lewinella litorea sp. nov., isolated from a marine sand.</title>
        <authorList>
            <person name="Yoon J.-H."/>
        </authorList>
    </citation>
    <scope>NUCLEOTIDE SEQUENCE [LARGE SCALE GENOMIC DNA]</scope>
    <source>
        <strain evidence="2 3">HSMS-39</strain>
    </source>
</reference>
<sequence>MIARWILWLGLLWLAHPVGAQAPGGVTDFFLDPVGKPYFLLQDDRLVTGNQLGANTYSFYDSSLGSPDYVDVTNPFQILVYYREYGTVVVLDRTLSELDRIDLFAIQDIQQPGAIARSYDNGIWVFDNWGYRLLRLDENGRIDQQTNNLRLQLGIATPAGAIFVDRNAVMLHFPEEGRLAVFTNYGKFRYWVAIPPADELSWSAPRLLGLSAGGDAWLWTPKQREVRPLEPVPTQLLSANRILPGPDGLLTVRPGSLEIERWEFKQKK</sequence>
<evidence type="ECO:0000313" key="3">
    <source>
        <dbReference type="Proteomes" id="UP000308528"/>
    </source>
</evidence>
<feature type="chain" id="PRO_5020914142" evidence="1">
    <location>
        <begin position="23"/>
        <end position="268"/>
    </location>
</feature>
<accession>A0A4S4NAX0</accession>
<proteinExistence type="predicted"/>
<dbReference type="RefSeq" id="WP_136460112.1">
    <property type="nucleotide sequence ID" value="NZ_SRSF01000008.1"/>
</dbReference>
<dbReference type="Proteomes" id="UP000308528">
    <property type="component" value="Unassembled WGS sequence"/>
</dbReference>
<dbReference type="Gene3D" id="2.120.10.30">
    <property type="entry name" value="TolB, C-terminal domain"/>
    <property type="match status" value="1"/>
</dbReference>
<evidence type="ECO:0000256" key="1">
    <source>
        <dbReference type="SAM" id="SignalP"/>
    </source>
</evidence>
<gene>
    <name evidence="2" type="ORF">E4021_14590</name>
</gene>
<feature type="signal peptide" evidence="1">
    <location>
        <begin position="1"/>
        <end position="22"/>
    </location>
</feature>
<evidence type="ECO:0000313" key="2">
    <source>
        <dbReference type="EMBL" id="THH36492.1"/>
    </source>
</evidence>